<sequence>MAVGVADAEESLAPQSQFAPNTTATKEGRPLPIRSGLIVPELFNPNLTRYAPLFKIPGPKVAIFHDAIPLKLPELSPAKTVAFFPGYLHALLQFDGIAANSEDSAQTLRDYFRWLGAPRTPQVIAIPLGVSLPTTLPAPPSPQTGDDPPPTVLTVGSIEGRKNHLALLDAAEMLWAKGRQFKLHIIGLAQSETGRAALEKIAALQAAGRPLHYAGHASRAAVETAYAQCAFTVYPSLIEGFGLPVIESLARGRPCICSGRGALGEVSRGGGALALDRMDAPSIADAIDALLQSPEYRAKLAAESRTRCFRNWADYTSELLNWMDTLPPRSR</sequence>
<reference evidence="5" key="1">
    <citation type="submission" date="2016-02" db="EMBL/GenBank/DDBJ databases">
        <authorList>
            <person name="Sanders J.G."/>
            <person name="Lin J.Y."/>
            <person name="Wertz J.T."/>
            <person name="Russell J.A."/>
            <person name="Moreau C.S."/>
            <person name="Powell S."/>
        </authorList>
    </citation>
    <scope>NUCLEOTIDE SEQUENCE [LARGE SCALE GENOMIC DNA]</scope>
    <source>
        <strain evidence="5">CAG34</strain>
    </source>
</reference>
<evidence type="ECO:0000256" key="2">
    <source>
        <dbReference type="SAM" id="MobiDB-lite"/>
    </source>
</evidence>
<dbReference type="GO" id="GO:0016757">
    <property type="term" value="F:glycosyltransferase activity"/>
    <property type="evidence" value="ECO:0007669"/>
    <property type="project" value="InterPro"/>
</dbReference>
<dbReference type="STRING" id="1548207.AXK11_04865"/>
<dbReference type="Proteomes" id="UP000070058">
    <property type="component" value="Unassembled WGS sequence"/>
</dbReference>
<accession>A0A139SMX7</accession>
<evidence type="ECO:0000313" key="5">
    <source>
        <dbReference type="Proteomes" id="UP000070058"/>
    </source>
</evidence>
<comment type="caution">
    <text evidence="4">The sequence shown here is derived from an EMBL/GenBank/DDBJ whole genome shotgun (WGS) entry which is preliminary data.</text>
</comment>
<dbReference type="InterPro" id="IPR001296">
    <property type="entry name" value="Glyco_trans_1"/>
</dbReference>
<dbReference type="AlphaFoldDB" id="A0A139SMX7"/>
<dbReference type="CDD" id="cd03809">
    <property type="entry name" value="GT4_MtfB-like"/>
    <property type="match status" value="1"/>
</dbReference>
<feature type="compositionally biased region" description="Polar residues" evidence="2">
    <location>
        <begin position="13"/>
        <end position="25"/>
    </location>
</feature>
<dbReference type="EMBL" id="LSZQ01000041">
    <property type="protein sequence ID" value="KXU35869.1"/>
    <property type="molecule type" value="Genomic_DNA"/>
</dbReference>
<protein>
    <recommendedName>
        <fullName evidence="3">Glycosyl transferase family 1 domain-containing protein</fullName>
    </recommendedName>
</protein>
<keyword evidence="5" id="KW-1185">Reference proteome</keyword>
<evidence type="ECO:0000256" key="1">
    <source>
        <dbReference type="ARBA" id="ARBA00022679"/>
    </source>
</evidence>
<proteinExistence type="predicted"/>
<dbReference type="PANTHER" id="PTHR46401:SF2">
    <property type="entry name" value="GLYCOSYLTRANSFERASE WBBK-RELATED"/>
    <property type="match status" value="1"/>
</dbReference>
<feature type="region of interest" description="Disordered" evidence="2">
    <location>
        <begin position="1"/>
        <end position="30"/>
    </location>
</feature>
<dbReference type="PANTHER" id="PTHR46401">
    <property type="entry name" value="GLYCOSYLTRANSFERASE WBBK-RELATED"/>
    <property type="match status" value="1"/>
</dbReference>
<dbReference type="SUPFAM" id="SSF53756">
    <property type="entry name" value="UDP-Glycosyltransferase/glycogen phosphorylase"/>
    <property type="match status" value="1"/>
</dbReference>
<dbReference type="Pfam" id="PF00534">
    <property type="entry name" value="Glycos_transf_1"/>
    <property type="match status" value="1"/>
</dbReference>
<evidence type="ECO:0000313" key="4">
    <source>
        <dbReference type="EMBL" id="KXU35869.1"/>
    </source>
</evidence>
<organism evidence="4 5">
    <name type="scientific">Cephaloticoccus primus</name>
    <dbReference type="NCBI Taxonomy" id="1548207"/>
    <lineage>
        <taxon>Bacteria</taxon>
        <taxon>Pseudomonadati</taxon>
        <taxon>Verrucomicrobiota</taxon>
        <taxon>Opitutia</taxon>
        <taxon>Opitutales</taxon>
        <taxon>Opitutaceae</taxon>
        <taxon>Cephaloticoccus</taxon>
    </lineage>
</organism>
<keyword evidence="1" id="KW-0808">Transferase</keyword>
<name>A0A139SMX7_9BACT</name>
<evidence type="ECO:0000259" key="3">
    <source>
        <dbReference type="Pfam" id="PF00534"/>
    </source>
</evidence>
<dbReference type="Gene3D" id="3.40.50.2000">
    <property type="entry name" value="Glycogen Phosphorylase B"/>
    <property type="match status" value="2"/>
</dbReference>
<feature type="domain" description="Glycosyl transferase family 1" evidence="3">
    <location>
        <begin position="147"/>
        <end position="306"/>
    </location>
</feature>
<gene>
    <name evidence="4" type="ORF">AXK11_04865</name>
</gene>